<dbReference type="InterPro" id="IPR052268">
    <property type="entry name" value="SAM_domain-containing_protein"/>
</dbReference>
<evidence type="ECO:0000313" key="3">
    <source>
        <dbReference type="Ensembl" id="ENSTMTP00000028061.1"/>
    </source>
</evidence>
<dbReference type="SMART" id="SM00454">
    <property type="entry name" value="SAM"/>
    <property type="match status" value="1"/>
</dbReference>
<dbReference type="Gene3D" id="1.10.150.50">
    <property type="entry name" value="Transcription Factor, Ets-1"/>
    <property type="match status" value="1"/>
</dbReference>
<dbReference type="InterPro" id="IPR001660">
    <property type="entry name" value="SAM"/>
</dbReference>
<dbReference type="PROSITE" id="PS50105">
    <property type="entry name" value="SAM_DOMAIN"/>
    <property type="match status" value="1"/>
</dbReference>
<reference evidence="3" key="2">
    <citation type="submission" date="2025-09" db="UniProtKB">
        <authorList>
            <consortium name="Ensembl"/>
        </authorList>
    </citation>
    <scope>IDENTIFICATION</scope>
</reference>
<feature type="domain" description="SAM" evidence="2">
    <location>
        <begin position="65"/>
        <end position="131"/>
    </location>
</feature>
<accession>A0A674K234</accession>
<protein>
    <recommendedName>
        <fullName evidence="2">SAM domain-containing protein</fullName>
    </recommendedName>
</protein>
<dbReference type="SUPFAM" id="SSF47769">
    <property type="entry name" value="SAM/Pointed domain"/>
    <property type="match status" value="1"/>
</dbReference>
<dbReference type="InterPro" id="IPR013761">
    <property type="entry name" value="SAM/pointed_sf"/>
</dbReference>
<sequence length="177" mass="18659">DVEEAMKSGLNIRPAGASDGGVAGSSEGGTRRQLWGTNPLPGALQDSEGPLGHGLAGGRKPVAQWTVPEVCAWLSNRALGAQGPLVQAARSHAISGRALLRLTEGTLQRMGVAPGSQRRQLLQEVLQLRVQQEVQELLDIADGEGVPLQGVGGSPCRGWGSRPQHSQERLPLQEMEV</sequence>
<dbReference type="GO" id="GO:0009898">
    <property type="term" value="C:cytoplasmic side of plasma membrane"/>
    <property type="evidence" value="ECO:0007669"/>
    <property type="project" value="TreeGrafter"/>
</dbReference>
<evidence type="ECO:0000256" key="1">
    <source>
        <dbReference type="SAM" id="MobiDB-lite"/>
    </source>
</evidence>
<proteinExistence type="predicted"/>
<dbReference type="PANTHER" id="PTHR20843:SF0">
    <property type="entry name" value="PROTEIN AVEUGLE"/>
    <property type="match status" value="1"/>
</dbReference>
<feature type="region of interest" description="Disordered" evidence="1">
    <location>
        <begin position="1"/>
        <end position="56"/>
    </location>
</feature>
<dbReference type="Ensembl" id="ENSTMTT00000029084.1">
    <property type="protein sequence ID" value="ENSTMTP00000028061.1"/>
    <property type="gene ID" value="ENSTMTG00000020412.1"/>
</dbReference>
<keyword evidence="4" id="KW-1185">Reference proteome</keyword>
<feature type="region of interest" description="Disordered" evidence="1">
    <location>
        <begin position="154"/>
        <end position="177"/>
    </location>
</feature>
<dbReference type="AlphaFoldDB" id="A0A674K234"/>
<dbReference type="GO" id="GO:0007169">
    <property type="term" value="P:cell surface receptor protein tyrosine kinase signaling pathway"/>
    <property type="evidence" value="ECO:0007669"/>
    <property type="project" value="TreeGrafter"/>
</dbReference>
<dbReference type="PANTHER" id="PTHR20843">
    <property type="entry name" value="STERILE ALPHA MOTIF DOMAIN CONTAINING PROTEIN 10"/>
    <property type="match status" value="1"/>
</dbReference>
<dbReference type="Pfam" id="PF07647">
    <property type="entry name" value="SAM_2"/>
    <property type="match status" value="1"/>
</dbReference>
<dbReference type="GeneTree" id="ENSGT00390000008161"/>
<organism evidence="3 4">
    <name type="scientific">Terrapene triunguis</name>
    <name type="common">Three-toed box turtle</name>
    <dbReference type="NCBI Taxonomy" id="2587831"/>
    <lineage>
        <taxon>Eukaryota</taxon>
        <taxon>Metazoa</taxon>
        <taxon>Chordata</taxon>
        <taxon>Craniata</taxon>
        <taxon>Vertebrata</taxon>
        <taxon>Euteleostomi</taxon>
        <taxon>Archelosauria</taxon>
        <taxon>Testudinata</taxon>
        <taxon>Testudines</taxon>
        <taxon>Cryptodira</taxon>
        <taxon>Durocryptodira</taxon>
        <taxon>Testudinoidea</taxon>
        <taxon>Emydidae</taxon>
        <taxon>Terrapene</taxon>
    </lineage>
</organism>
<feature type="compositionally biased region" description="Gly residues" evidence="1">
    <location>
        <begin position="18"/>
        <end position="27"/>
    </location>
</feature>
<reference evidence="3" key="1">
    <citation type="submission" date="2025-08" db="UniProtKB">
        <authorList>
            <consortium name="Ensembl"/>
        </authorList>
    </citation>
    <scope>IDENTIFICATION</scope>
</reference>
<evidence type="ECO:0000313" key="4">
    <source>
        <dbReference type="Proteomes" id="UP000472274"/>
    </source>
</evidence>
<evidence type="ECO:0000259" key="2">
    <source>
        <dbReference type="PROSITE" id="PS50105"/>
    </source>
</evidence>
<name>A0A674K234_9SAUR</name>
<dbReference type="InParanoid" id="A0A674K234"/>
<dbReference type="Proteomes" id="UP000472274">
    <property type="component" value="Unplaced"/>
</dbReference>